<dbReference type="InterPro" id="IPR013097">
    <property type="entry name" value="Dabb"/>
</dbReference>
<dbReference type="InterPro" id="IPR011008">
    <property type="entry name" value="Dimeric_a/b-barrel"/>
</dbReference>
<dbReference type="Gene3D" id="3.30.70.100">
    <property type="match status" value="1"/>
</dbReference>
<reference evidence="3 4" key="1">
    <citation type="submission" date="2019-10" db="EMBL/GenBank/DDBJ databases">
        <title>Rudanella paleaurantiibacter sp. nov., isolated from sludge.</title>
        <authorList>
            <person name="Xu S.Q."/>
        </authorList>
    </citation>
    <scope>NUCLEOTIDE SEQUENCE [LARGE SCALE GENOMIC DNA]</scope>
    <source>
        <strain evidence="3 4">HX-22-17</strain>
    </source>
</reference>
<dbReference type="Proteomes" id="UP000488299">
    <property type="component" value="Unassembled WGS sequence"/>
</dbReference>
<dbReference type="RefSeq" id="WP_152125651.1">
    <property type="nucleotide sequence ID" value="NZ_WELI01000007.1"/>
</dbReference>
<dbReference type="Pfam" id="PF07876">
    <property type="entry name" value="Dabb"/>
    <property type="match status" value="1"/>
</dbReference>
<proteinExistence type="predicted"/>
<keyword evidence="4" id="KW-1185">Reference proteome</keyword>
<gene>
    <name evidence="3" type="ORF">F5984_18220</name>
</gene>
<evidence type="ECO:0000313" key="3">
    <source>
        <dbReference type="EMBL" id="KAB7728762.1"/>
    </source>
</evidence>
<feature type="transmembrane region" description="Helical" evidence="1">
    <location>
        <begin position="7"/>
        <end position="26"/>
    </location>
</feature>
<keyword evidence="1" id="KW-0812">Transmembrane</keyword>
<evidence type="ECO:0000256" key="1">
    <source>
        <dbReference type="SAM" id="Phobius"/>
    </source>
</evidence>
<dbReference type="PROSITE" id="PS51502">
    <property type="entry name" value="S_R_A_B_BARREL"/>
    <property type="match status" value="1"/>
</dbReference>
<evidence type="ECO:0000313" key="4">
    <source>
        <dbReference type="Proteomes" id="UP000488299"/>
    </source>
</evidence>
<organism evidence="3 4">
    <name type="scientific">Rudanella paleaurantiibacter</name>
    <dbReference type="NCBI Taxonomy" id="2614655"/>
    <lineage>
        <taxon>Bacteria</taxon>
        <taxon>Pseudomonadati</taxon>
        <taxon>Bacteroidota</taxon>
        <taxon>Cytophagia</taxon>
        <taxon>Cytophagales</taxon>
        <taxon>Cytophagaceae</taxon>
        <taxon>Rudanella</taxon>
    </lineage>
</organism>
<keyword evidence="1" id="KW-1133">Transmembrane helix</keyword>
<keyword evidence="1" id="KW-0472">Membrane</keyword>
<evidence type="ECO:0000259" key="2">
    <source>
        <dbReference type="PROSITE" id="PS51502"/>
    </source>
</evidence>
<name>A0A7J5TWD9_9BACT</name>
<feature type="domain" description="Stress-response A/B barrel" evidence="2">
    <location>
        <begin position="34"/>
        <end position="128"/>
    </location>
</feature>
<sequence length="132" mass="15065">MNRKSKGYLLIVAVFCAFGLFIYGAYSPARKALKQQIFCVKFKNSTEKEAVERHMHAFAALKRETKAIVNYSAGRTIEPAGRSNSYDVVHYLTFQSEEDMKNFQQSAPFKTFKAENEAAWENILVINADIQQ</sequence>
<accession>A0A7J5TWD9</accession>
<dbReference type="SUPFAM" id="SSF54909">
    <property type="entry name" value="Dimeric alpha+beta barrel"/>
    <property type="match status" value="1"/>
</dbReference>
<comment type="caution">
    <text evidence="3">The sequence shown here is derived from an EMBL/GenBank/DDBJ whole genome shotgun (WGS) entry which is preliminary data.</text>
</comment>
<dbReference type="AlphaFoldDB" id="A0A7J5TWD9"/>
<dbReference type="EMBL" id="WELI01000007">
    <property type="protein sequence ID" value="KAB7728762.1"/>
    <property type="molecule type" value="Genomic_DNA"/>
</dbReference>
<protein>
    <submittedName>
        <fullName evidence="3">Dabb family protein</fullName>
    </submittedName>
</protein>